<comment type="caution">
    <text evidence="1">The sequence shown here is derived from an EMBL/GenBank/DDBJ whole genome shotgun (WGS) entry which is preliminary data.</text>
</comment>
<reference evidence="1" key="1">
    <citation type="submission" date="2021-06" db="EMBL/GenBank/DDBJ databases">
        <authorList>
            <person name="Kallberg Y."/>
            <person name="Tangrot J."/>
            <person name="Rosling A."/>
        </authorList>
    </citation>
    <scope>NUCLEOTIDE SEQUENCE</scope>
    <source>
        <strain evidence="1">IL203A</strain>
    </source>
</reference>
<gene>
    <name evidence="1" type="ORF">DHETER_LOCUS9539</name>
</gene>
<keyword evidence="2" id="KW-1185">Reference proteome</keyword>
<dbReference type="EMBL" id="CAJVPU010016919">
    <property type="protein sequence ID" value="CAG8656292.1"/>
    <property type="molecule type" value="Genomic_DNA"/>
</dbReference>
<proteinExistence type="predicted"/>
<feature type="non-terminal residue" evidence="1">
    <location>
        <position position="291"/>
    </location>
</feature>
<organism evidence="1 2">
    <name type="scientific">Dentiscutata heterogama</name>
    <dbReference type="NCBI Taxonomy" id="1316150"/>
    <lineage>
        <taxon>Eukaryota</taxon>
        <taxon>Fungi</taxon>
        <taxon>Fungi incertae sedis</taxon>
        <taxon>Mucoromycota</taxon>
        <taxon>Glomeromycotina</taxon>
        <taxon>Glomeromycetes</taxon>
        <taxon>Diversisporales</taxon>
        <taxon>Gigasporaceae</taxon>
        <taxon>Dentiscutata</taxon>
    </lineage>
</organism>
<evidence type="ECO:0000313" key="2">
    <source>
        <dbReference type="Proteomes" id="UP000789702"/>
    </source>
</evidence>
<evidence type="ECO:0000313" key="1">
    <source>
        <dbReference type="EMBL" id="CAG8656292.1"/>
    </source>
</evidence>
<protein>
    <submittedName>
        <fullName evidence="1">13947_t:CDS:1</fullName>
    </submittedName>
</protein>
<dbReference type="Proteomes" id="UP000789702">
    <property type="component" value="Unassembled WGS sequence"/>
</dbReference>
<name>A0ACA9NNA2_9GLOM</name>
<accession>A0ACA9NNA2</accession>
<sequence>MIMGKNISLQAFKNELTFWYSFGKFLFRLLIPICIYCGKQRSGWSQCNVAIKSIESSSYNISNESKTSEIFREPIALIVSAISCRNDLIKSNVLKCYGLSKDPNTNTYLIITKLCKCDLWKYLELNFGNIDWFEKLRIVMETANGLKTIHSAGIVHRDFHTGNILVGYDNSIYISDLGLSCYEDKDATNYENTGVFAICNGERPQAFGNVFIPKCYKELMEKCWDNNPSNRPNINELYEILRGWYLAGINANQFKDANNNKNNNVKTINPPKQQPRNSEFISTMHITDDIP</sequence>